<evidence type="ECO:0000313" key="2">
    <source>
        <dbReference type="Proteomes" id="UP000297595"/>
    </source>
</evidence>
<comment type="caution">
    <text evidence="1">The sequence shown here is derived from an EMBL/GenBank/DDBJ whole genome shotgun (WGS) entry which is preliminary data.</text>
</comment>
<dbReference type="Proteomes" id="UP000297595">
    <property type="component" value="Unassembled WGS sequence"/>
</dbReference>
<accession>A0A8H2DRA0</accession>
<dbReference type="EMBL" id="SOZJ01000008">
    <property type="protein sequence ID" value="TGJ63523.1"/>
    <property type="molecule type" value="Genomic_DNA"/>
</dbReference>
<proteinExistence type="predicted"/>
<dbReference type="AlphaFoldDB" id="A0A8H2DRA0"/>
<sequence length="140" mass="15906">MLTYLVFRRRRAPENSVSYMSLDIICLERSGQERPPCTPHGIAEICIGCQLLDAHLWSLDRYLTISLFGASGEPHIAQQFWKFDLRSTISQNTNNQASAEEFFFYKKNVRSGTAAFHILEDSGKSPLIVILLAYMCDVIT</sequence>
<organism evidence="1 2">
    <name type="scientific">Orbilia oligospora</name>
    <name type="common">Nematode-trapping fungus</name>
    <name type="synonym">Arthrobotrys oligospora</name>
    <dbReference type="NCBI Taxonomy" id="2813651"/>
    <lineage>
        <taxon>Eukaryota</taxon>
        <taxon>Fungi</taxon>
        <taxon>Dikarya</taxon>
        <taxon>Ascomycota</taxon>
        <taxon>Pezizomycotina</taxon>
        <taxon>Orbiliomycetes</taxon>
        <taxon>Orbiliales</taxon>
        <taxon>Orbiliaceae</taxon>
        <taxon>Orbilia</taxon>
    </lineage>
</organism>
<evidence type="ECO:0000313" key="1">
    <source>
        <dbReference type="EMBL" id="TGJ63523.1"/>
    </source>
</evidence>
<name>A0A8H2DRA0_ORBOL</name>
<protein>
    <submittedName>
        <fullName evidence="1">Uncharacterized protein</fullName>
    </submittedName>
</protein>
<reference evidence="1 2" key="1">
    <citation type="submission" date="2019-03" db="EMBL/GenBank/DDBJ databases">
        <title>Nematode-trapping fungi genome.</title>
        <authorList>
            <person name="Vidal-Diez De Ulzurrun G."/>
        </authorList>
    </citation>
    <scope>NUCLEOTIDE SEQUENCE [LARGE SCALE GENOMIC DNA]</scope>
    <source>
        <strain evidence="1 2">TWF154</strain>
    </source>
</reference>
<gene>
    <name evidence="1" type="ORF">EYR41_011442</name>
</gene>